<evidence type="ECO:0000313" key="2">
    <source>
        <dbReference type="Proteomes" id="UP000054538"/>
    </source>
</evidence>
<organism evidence="1 2">
    <name type="scientific">Paxillus rubicundulus Ve08.2h10</name>
    <dbReference type="NCBI Taxonomy" id="930991"/>
    <lineage>
        <taxon>Eukaryota</taxon>
        <taxon>Fungi</taxon>
        <taxon>Dikarya</taxon>
        <taxon>Basidiomycota</taxon>
        <taxon>Agaricomycotina</taxon>
        <taxon>Agaricomycetes</taxon>
        <taxon>Agaricomycetidae</taxon>
        <taxon>Boletales</taxon>
        <taxon>Paxilineae</taxon>
        <taxon>Paxillaceae</taxon>
        <taxon>Paxillus</taxon>
    </lineage>
</organism>
<dbReference type="InterPro" id="IPR011009">
    <property type="entry name" value="Kinase-like_dom_sf"/>
</dbReference>
<evidence type="ECO:0000313" key="1">
    <source>
        <dbReference type="EMBL" id="KIK91572.1"/>
    </source>
</evidence>
<keyword evidence="2" id="KW-1185">Reference proteome</keyword>
<feature type="non-terminal residue" evidence="1">
    <location>
        <position position="1"/>
    </location>
</feature>
<protein>
    <submittedName>
        <fullName evidence="1">Unplaced genomic scaffold scaffold_550, whole genome shotgun sequence</fullName>
    </submittedName>
</protein>
<reference evidence="2" key="2">
    <citation type="submission" date="2015-01" db="EMBL/GenBank/DDBJ databases">
        <title>Evolutionary Origins and Diversification of the Mycorrhizal Mutualists.</title>
        <authorList>
            <consortium name="DOE Joint Genome Institute"/>
            <consortium name="Mycorrhizal Genomics Consortium"/>
            <person name="Kohler A."/>
            <person name="Kuo A."/>
            <person name="Nagy L.G."/>
            <person name="Floudas D."/>
            <person name="Copeland A."/>
            <person name="Barry K.W."/>
            <person name="Cichocki N."/>
            <person name="Veneault-Fourrey C."/>
            <person name="LaButti K."/>
            <person name="Lindquist E.A."/>
            <person name="Lipzen A."/>
            <person name="Lundell T."/>
            <person name="Morin E."/>
            <person name="Murat C."/>
            <person name="Riley R."/>
            <person name="Ohm R."/>
            <person name="Sun H."/>
            <person name="Tunlid A."/>
            <person name="Henrissat B."/>
            <person name="Grigoriev I.V."/>
            <person name="Hibbett D.S."/>
            <person name="Martin F."/>
        </authorList>
    </citation>
    <scope>NUCLEOTIDE SEQUENCE [LARGE SCALE GENOMIC DNA]</scope>
    <source>
        <strain evidence="2">Ve08.2h10</strain>
    </source>
</reference>
<dbReference type="HOGENOM" id="CLU_3002123_0_0_1"/>
<dbReference type="Gene3D" id="1.10.510.10">
    <property type="entry name" value="Transferase(Phosphotransferase) domain 1"/>
    <property type="match status" value="1"/>
</dbReference>
<feature type="non-terminal residue" evidence="1">
    <location>
        <position position="57"/>
    </location>
</feature>
<gene>
    <name evidence="1" type="ORF">PAXRUDRAFT_100591</name>
</gene>
<name>A0A0D0D4R1_9AGAM</name>
<dbReference type="InParanoid" id="A0A0D0D4R1"/>
<proteinExistence type="predicted"/>
<accession>A0A0D0D4R1</accession>
<dbReference type="Proteomes" id="UP000054538">
    <property type="component" value="Unassembled WGS sequence"/>
</dbReference>
<dbReference type="OrthoDB" id="2406492at2759"/>
<reference evidence="1 2" key="1">
    <citation type="submission" date="2014-04" db="EMBL/GenBank/DDBJ databases">
        <authorList>
            <consortium name="DOE Joint Genome Institute"/>
            <person name="Kuo A."/>
            <person name="Kohler A."/>
            <person name="Jargeat P."/>
            <person name="Nagy L.G."/>
            <person name="Floudas D."/>
            <person name="Copeland A."/>
            <person name="Barry K.W."/>
            <person name="Cichocki N."/>
            <person name="Veneault-Fourrey C."/>
            <person name="LaButti K."/>
            <person name="Lindquist E.A."/>
            <person name="Lipzen A."/>
            <person name="Lundell T."/>
            <person name="Morin E."/>
            <person name="Murat C."/>
            <person name="Sun H."/>
            <person name="Tunlid A."/>
            <person name="Henrissat B."/>
            <person name="Grigoriev I.V."/>
            <person name="Hibbett D.S."/>
            <person name="Martin F."/>
            <person name="Nordberg H.P."/>
            <person name="Cantor M.N."/>
            <person name="Hua S.X."/>
        </authorList>
    </citation>
    <scope>NUCLEOTIDE SEQUENCE [LARGE SCALE GENOMIC DNA]</scope>
    <source>
        <strain evidence="1 2">Ve08.2h10</strain>
    </source>
</reference>
<dbReference type="EMBL" id="KN825372">
    <property type="protein sequence ID" value="KIK91572.1"/>
    <property type="molecule type" value="Genomic_DNA"/>
</dbReference>
<dbReference type="AlphaFoldDB" id="A0A0D0D4R1"/>
<dbReference type="SUPFAM" id="SSF56112">
    <property type="entry name" value="Protein kinase-like (PK-like)"/>
    <property type="match status" value="1"/>
</dbReference>
<sequence length="57" mass="6451">IRQLLICTTVLSGVRPPLPVNDEQISPQYESLIQRCWNPQESTRPSAEDIVTSLQVM</sequence>